<evidence type="ECO:0000256" key="6">
    <source>
        <dbReference type="ARBA" id="ARBA00022741"/>
    </source>
</evidence>
<evidence type="ECO:0000256" key="10">
    <source>
        <dbReference type="ARBA" id="ARBA00029409"/>
    </source>
</evidence>
<evidence type="ECO:0000256" key="4">
    <source>
        <dbReference type="ARBA" id="ARBA00016218"/>
    </source>
</evidence>
<dbReference type="EMBL" id="LKAJ01000010">
    <property type="protein sequence ID" value="KRG20603.1"/>
    <property type="molecule type" value="Genomic_DNA"/>
</dbReference>
<comment type="function">
    <text evidence="10">Catalyzes the transfer of pyrophosphate from adenosine triphosphate (ATP) to 6-hydroxymethyl-7,8-dihydropterin, an enzymatic step in folate biosynthesis pathway.</text>
</comment>
<evidence type="ECO:0000256" key="11">
    <source>
        <dbReference type="ARBA" id="ARBA00029766"/>
    </source>
</evidence>
<dbReference type="UniPathway" id="UPA00077">
    <property type="reaction ID" value="UER00155"/>
</dbReference>
<dbReference type="AlphaFoldDB" id="A0A0Q9YIS1"/>
<dbReference type="STRING" id="295108.HT99x_02335"/>
<feature type="domain" description="7,8-dihydro-6-hydroxymethylpterin-pyrophosphokinase" evidence="13">
    <location>
        <begin position="6"/>
        <end position="134"/>
    </location>
</feature>
<evidence type="ECO:0000256" key="8">
    <source>
        <dbReference type="ARBA" id="ARBA00022840"/>
    </source>
</evidence>
<dbReference type="EC" id="2.7.6.3" evidence="3"/>
<dbReference type="GO" id="GO:0003848">
    <property type="term" value="F:2-amino-4-hydroxy-6-hydroxymethyldihydropteridine diphosphokinase activity"/>
    <property type="evidence" value="ECO:0007669"/>
    <property type="project" value="UniProtKB-EC"/>
</dbReference>
<comment type="caution">
    <text evidence="14">The sequence shown here is derived from an EMBL/GenBank/DDBJ whole genome shotgun (WGS) entry which is preliminary data.</text>
</comment>
<dbReference type="GO" id="GO:0046654">
    <property type="term" value="P:tetrahydrofolate biosynthetic process"/>
    <property type="evidence" value="ECO:0007669"/>
    <property type="project" value="UniProtKB-UniPathway"/>
</dbReference>
<dbReference type="GO" id="GO:0016301">
    <property type="term" value="F:kinase activity"/>
    <property type="evidence" value="ECO:0007669"/>
    <property type="project" value="UniProtKB-KW"/>
</dbReference>
<dbReference type="PANTHER" id="PTHR43071">
    <property type="entry name" value="2-AMINO-4-HYDROXY-6-HYDROXYMETHYLDIHYDROPTERIDINE PYROPHOSPHOKINASE"/>
    <property type="match status" value="1"/>
</dbReference>
<evidence type="ECO:0000256" key="2">
    <source>
        <dbReference type="ARBA" id="ARBA00005810"/>
    </source>
</evidence>
<dbReference type="GO" id="GO:0005524">
    <property type="term" value="F:ATP binding"/>
    <property type="evidence" value="ECO:0007669"/>
    <property type="project" value="UniProtKB-KW"/>
</dbReference>
<reference evidence="14" key="1">
    <citation type="submission" date="2015-09" db="EMBL/GenBank/DDBJ databases">
        <title>Draft Genome Sequences of Two Novel Amoeba-resistant Intranuclear Bacteria, Candidatus Berkiella cookevillensis and Candidatus Berkiella aquae.</title>
        <authorList>
            <person name="Mehari Y.T."/>
            <person name="Arivett B.A."/>
            <person name="Farone A.L."/>
            <person name="Gunderson J.H."/>
            <person name="Farone M.B."/>
        </authorList>
    </citation>
    <scope>NUCLEOTIDE SEQUENCE [LARGE SCALE GENOMIC DNA]</scope>
    <source>
        <strain evidence="14">HT99</strain>
    </source>
</reference>
<dbReference type="SUPFAM" id="SSF55083">
    <property type="entry name" value="6-hydroxymethyl-7,8-dihydropterin pyrophosphokinase, HPPK"/>
    <property type="match status" value="1"/>
</dbReference>
<accession>A0A0Q9YIS1</accession>
<dbReference type="CDD" id="cd00483">
    <property type="entry name" value="HPPK"/>
    <property type="match status" value="1"/>
</dbReference>
<keyword evidence="7 14" id="KW-0418">Kinase</keyword>
<sequence>MMQIAYIGLGSNLAIPHQQVLQAIQQIKALAHTTWLAESSLYLTPPWGIKEQPAFINAVVKIATDLPAHDLLDALLAIEVSQQRVRAQRYGPRTIDCDILLYADEMITTERLQVPHPFLLERAFVVIPLFEIAPALILPTGQILAEVVKKYQDENIKKFILPSEEIE</sequence>
<evidence type="ECO:0000256" key="5">
    <source>
        <dbReference type="ARBA" id="ARBA00022679"/>
    </source>
</evidence>
<protein>
    <recommendedName>
        <fullName evidence="4">2-amino-4-hydroxy-6-hydroxymethyldihydropteridine pyrophosphokinase</fullName>
        <ecNumber evidence="3">2.7.6.3</ecNumber>
    </recommendedName>
    <alternativeName>
        <fullName evidence="11">6-hydroxymethyl-7,8-dihydropterin pyrophosphokinase</fullName>
    </alternativeName>
    <alternativeName>
        <fullName evidence="12">7,8-dihydro-6-hydroxymethylpterin-pyrophosphokinase</fullName>
    </alternativeName>
</protein>
<reference evidence="15" key="3">
    <citation type="submission" date="2021-06" db="EMBL/GenBank/DDBJ databases">
        <title>Genomic Description and Analysis of Intracellular Bacteria, Candidatus Berkiella cookevillensis and Candidatus Berkiella aquae.</title>
        <authorList>
            <person name="Kidane D.T."/>
            <person name="Mehari Y.T."/>
            <person name="Rice F.C."/>
            <person name="Arivett B.A."/>
            <person name="Farone A.L."/>
            <person name="Berk S.G."/>
            <person name="Farone M.B."/>
        </authorList>
    </citation>
    <scope>NUCLEOTIDE SEQUENCE</scope>
    <source>
        <strain evidence="15">HT99</strain>
    </source>
</reference>
<comment type="pathway">
    <text evidence="1">Cofactor biosynthesis; tetrahydrofolate biosynthesis; 2-amino-4-hydroxy-6-hydroxymethyl-7,8-dihydropteridine diphosphate from 7,8-dihydroneopterin triphosphate: step 4/4.</text>
</comment>
<dbReference type="Proteomes" id="UP000051497">
    <property type="component" value="Unassembled WGS sequence"/>
</dbReference>
<evidence type="ECO:0000256" key="1">
    <source>
        <dbReference type="ARBA" id="ARBA00005051"/>
    </source>
</evidence>
<gene>
    <name evidence="14" type="primary">folK</name>
    <name evidence="15" type="ORF">HT99x_002090</name>
    <name evidence="14" type="ORF">HT99x_02335</name>
</gene>
<keyword evidence="8" id="KW-0067">ATP-binding</keyword>
<name>A0A0Q9YIS1_9GAMM</name>
<evidence type="ECO:0000256" key="7">
    <source>
        <dbReference type="ARBA" id="ARBA00022777"/>
    </source>
</evidence>
<dbReference type="InterPro" id="IPR000550">
    <property type="entry name" value="Hppk"/>
</dbReference>
<keyword evidence="5 14" id="KW-0808">Transferase</keyword>
<evidence type="ECO:0000313" key="14">
    <source>
        <dbReference type="EMBL" id="KRG20603.1"/>
    </source>
</evidence>
<dbReference type="InterPro" id="IPR035907">
    <property type="entry name" value="Hppk_sf"/>
</dbReference>
<dbReference type="PATRIC" id="fig|1590043.3.peg.2384"/>
<dbReference type="Pfam" id="PF01288">
    <property type="entry name" value="HPPK"/>
    <property type="match status" value="1"/>
</dbReference>
<evidence type="ECO:0000259" key="13">
    <source>
        <dbReference type="Pfam" id="PF01288"/>
    </source>
</evidence>
<comment type="similarity">
    <text evidence="2">Belongs to the HPPK family.</text>
</comment>
<dbReference type="EMBL" id="LKAJ02000001">
    <property type="protein sequence ID" value="MCS5710212.1"/>
    <property type="molecule type" value="Genomic_DNA"/>
</dbReference>
<organism evidence="14">
    <name type="scientific">Candidatus Berkiella aquae</name>
    <dbReference type="NCBI Taxonomy" id="295108"/>
    <lineage>
        <taxon>Bacteria</taxon>
        <taxon>Pseudomonadati</taxon>
        <taxon>Pseudomonadota</taxon>
        <taxon>Gammaproteobacteria</taxon>
        <taxon>Candidatus Berkiellales</taxon>
        <taxon>Candidatus Berkiellaceae</taxon>
        <taxon>Candidatus Berkiella</taxon>
    </lineage>
</organism>
<dbReference type="GO" id="GO:0046656">
    <property type="term" value="P:folic acid biosynthetic process"/>
    <property type="evidence" value="ECO:0007669"/>
    <property type="project" value="UniProtKB-KW"/>
</dbReference>
<keyword evidence="16" id="KW-1185">Reference proteome</keyword>
<evidence type="ECO:0000256" key="9">
    <source>
        <dbReference type="ARBA" id="ARBA00022909"/>
    </source>
</evidence>
<dbReference type="NCBIfam" id="TIGR01498">
    <property type="entry name" value="folK"/>
    <property type="match status" value="1"/>
</dbReference>
<evidence type="ECO:0000313" key="15">
    <source>
        <dbReference type="EMBL" id="MCS5710212.1"/>
    </source>
</evidence>
<dbReference type="PANTHER" id="PTHR43071:SF1">
    <property type="entry name" value="2-AMINO-4-HYDROXY-6-HYDROXYMETHYLDIHYDROPTERIDINE PYROPHOSPHOKINASE"/>
    <property type="match status" value="1"/>
</dbReference>
<dbReference type="RefSeq" id="WP_200957141.1">
    <property type="nucleotide sequence ID" value="NZ_LKAJ02000001.1"/>
</dbReference>
<proteinExistence type="inferred from homology"/>
<reference evidence="15" key="2">
    <citation type="journal article" date="2016" name="Genome Announc.">
        <title>Draft Genome Sequences of Two Novel Amoeba-Resistant Intranuclear Bacteria, 'Candidatus Berkiella cookevillensis' and 'Candidatus Berkiella aquae'.</title>
        <authorList>
            <person name="Mehari Y.T."/>
            <person name="Arivett B.A."/>
            <person name="Farone A.L."/>
            <person name="Gunderson J.H."/>
            <person name="Farone M.B."/>
        </authorList>
    </citation>
    <scope>NUCLEOTIDE SEQUENCE</scope>
    <source>
        <strain evidence="15">HT99</strain>
    </source>
</reference>
<evidence type="ECO:0000313" key="16">
    <source>
        <dbReference type="Proteomes" id="UP000051497"/>
    </source>
</evidence>
<evidence type="ECO:0000256" key="3">
    <source>
        <dbReference type="ARBA" id="ARBA00013253"/>
    </source>
</evidence>
<keyword evidence="9" id="KW-0289">Folate biosynthesis</keyword>
<evidence type="ECO:0000256" key="12">
    <source>
        <dbReference type="ARBA" id="ARBA00033413"/>
    </source>
</evidence>
<keyword evidence="6" id="KW-0547">Nucleotide-binding</keyword>
<dbReference type="Gene3D" id="3.30.70.560">
    <property type="entry name" value="7,8-Dihydro-6-hydroxymethylpterin-pyrophosphokinase HPPK"/>
    <property type="match status" value="1"/>
</dbReference>